<dbReference type="GO" id="GO:0003700">
    <property type="term" value="F:DNA-binding transcription factor activity"/>
    <property type="evidence" value="ECO:0007669"/>
    <property type="project" value="InterPro"/>
</dbReference>
<dbReference type="PRINTS" id="PR00047">
    <property type="entry name" value="STROIDFINGER"/>
</dbReference>
<evidence type="ECO:0000256" key="6">
    <source>
        <dbReference type="ARBA" id="ARBA00022771"/>
    </source>
</evidence>
<dbReference type="PRINTS" id="PR01282">
    <property type="entry name" value="COUPTNFACTOR"/>
</dbReference>
<dbReference type="AlphaFoldDB" id="M7AGR1"/>
<gene>
    <name evidence="20" type="ORF">UY3_18758</name>
</gene>
<keyword evidence="5" id="KW-0479">Metal-binding</keyword>
<keyword evidence="3" id="KW-0678">Repressor</keyword>
<dbReference type="CDD" id="cd06958">
    <property type="entry name" value="NR_DBD_COUP_TF"/>
    <property type="match status" value="1"/>
</dbReference>
<comment type="subunit">
    <text evidence="13">Binds DNA as dimer; homodimer and heterodimer with NR2F2 and probably NR2F1. Interacts with THRB.</text>
</comment>
<keyword evidence="8" id="KW-0805">Transcription regulation</keyword>
<dbReference type="InterPro" id="IPR019536">
    <property type="entry name" value="USHBP1_PDZ-bd"/>
</dbReference>
<keyword evidence="4" id="KW-0597">Phosphoprotein</keyword>
<keyword evidence="9" id="KW-0238">DNA-binding</keyword>
<evidence type="ECO:0000256" key="3">
    <source>
        <dbReference type="ARBA" id="ARBA00022491"/>
    </source>
</evidence>
<evidence type="ECO:0000256" key="7">
    <source>
        <dbReference type="ARBA" id="ARBA00022833"/>
    </source>
</evidence>
<dbReference type="Pfam" id="PF10506">
    <property type="entry name" value="USHBP1_PDZ-bd"/>
    <property type="match status" value="1"/>
</dbReference>
<dbReference type="InterPro" id="IPR050274">
    <property type="entry name" value="Nuclear_hormone_rcpt_NR2"/>
</dbReference>
<evidence type="ECO:0000256" key="8">
    <source>
        <dbReference type="ARBA" id="ARBA00023015"/>
    </source>
</evidence>
<comment type="subcellular location">
    <subcellularLocation>
        <location evidence="1">Nucleus</location>
    </subcellularLocation>
</comment>
<keyword evidence="11 20" id="KW-0675">Receptor</keyword>
<feature type="region of interest" description="Disordered" evidence="17">
    <location>
        <begin position="199"/>
        <end position="220"/>
    </location>
</feature>
<dbReference type="PRINTS" id="PR00398">
    <property type="entry name" value="STRDHORMONER"/>
</dbReference>
<dbReference type="SMART" id="SM00399">
    <property type="entry name" value="ZnF_C4"/>
    <property type="match status" value="1"/>
</dbReference>
<evidence type="ECO:0000256" key="2">
    <source>
        <dbReference type="ARBA" id="ARBA00006421"/>
    </source>
</evidence>
<feature type="region of interest" description="Disordered" evidence="17">
    <location>
        <begin position="290"/>
        <end position="320"/>
    </location>
</feature>
<name>M7AGR1_CHEMY</name>
<evidence type="ECO:0000256" key="15">
    <source>
        <dbReference type="ARBA" id="ARBA00077248"/>
    </source>
</evidence>
<evidence type="ECO:0000256" key="12">
    <source>
        <dbReference type="ARBA" id="ARBA00023242"/>
    </source>
</evidence>
<reference evidence="21" key="1">
    <citation type="journal article" date="2013" name="Nat. Genet.">
        <title>The draft genomes of soft-shell turtle and green sea turtle yield insights into the development and evolution of the turtle-specific body plan.</title>
        <authorList>
            <person name="Wang Z."/>
            <person name="Pascual-Anaya J."/>
            <person name="Zadissa A."/>
            <person name="Li W."/>
            <person name="Niimura Y."/>
            <person name="Huang Z."/>
            <person name="Li C."/>
            <person name="White S."/>
            <person name="Xiong Z."/>
            <person name="Fang D."/>
            <person name="Wang B."/>
            <person name="Ming Y."/>
            <person name="Chen Y."/>
            <person name="Zheng Y."/>
            <person name="Kuraku S."/>
            <person name="Pignatelli M."/>
            <person name="Herrero J."/>
            <person name="Beal K."/>
            <person name="Nozawa M."/>
            <person name="Li Q."/>
            <person name="Wang J."/>
            <person name="Zhang H."/>
            <person name="Yu L."/>
            <person name="Shigenobu S."/>
            <person name="Wang J."/>
            <person name="Liu J."/>
            <person name="Flicek P."/>
            <person name="Searle S."/>
            <person name="Wang J."/>
            <person name="Kuratani S."/>
            <person name="Yin Y."/>
            <person name="Aken B."/>
            <person name="Zhang G."/>
            <person name="Irie N."/>
        </authorList>
    </citation>
    <scope>NUCLEOTIDE SEQUENCE [LARGE SCALE GENOMIC DNA]</scope>
</reference>
<evidence type="ECO:0000256" key="1">
    <source>
        <dbReference type="ARBA" id="ARBA00004123"/>
    </source>
</evidence>
<evidence type="ECO:0000256" key="14">
    <source>
        <dbReference type="ARBA" id="ARBA00074546"/>
    </source>
</evidence>
<keyword evidence="12" id="KW-0539">Nucleus</keyword>
<dbReference type="eggNOG" id="KOG3512">
    <property type="taxonomic scope" value="Eukaryota"/>
</dbReference>
<dbReference type="PANTHER" id="PTHR24083">
    <property type="entry name" value="NUCLEAR HORMONE RECEPTOR"/>
    <property type="match status" value="1"/>
</dbReference>
<dbReference type="Proteomes" id="UP000031443">
    <property type="component" value="Unassembled WGS sequence"/>
</dbReference>
<dbReference type="InterPro" id="IPR000536">
    <property type="entry name" value="Nucl_hrmn_rcpt_lig-bd"/>
</dbReference>
<sequence>MQGIRAMVGAGSQIFRHERSLRCLGFSGRGSLQGELDSISEREEEADVAGADERAILRYEEHITTLLVTITQLHSKAEQLQQRRTREEDEYSDQCSEYTASLPRCVQRPCSLAIRPFPMGCMEEGGSSDVFLDLQQAVASLENAVFSRRSQARLLGSAGGETGAGGPSAVGEEWAQIAKTLEEVERGLGGFAGLPEDNRSCPWKAAPRAQGEKTSEASPGFSAEDMSWIKKEIATYAERNAALRVALESKEEELSRSKVTLQAFQEEREKLQRKVQELQDSLLRIETLSQPCSPSASASDTVSTRGSVSPGGEGEPWPLQDPVAAAQSLIRCFQSCSSTQHLCRLFPQHRPPASESHVREWEARTQQLRGCIERLKGLNQLLSGTLQEWKGHSERLSMLLGQHESNSTALRLAAQYSSTPSPGALGPGGAEEGILHEYIRRLRAEQASVEVSLLELGCQAAPGSAGAVIQSNDAIKAKLDEAVRVAGGGPPPGTQRWEKPQLLHDLVAIRDVGRREAEAARPQAALDRETMMLELVGALARSRELRGQAQGLAASLEHRSTTSRVQQAQCVGITRDFFQAHRHRCCLRLPHGDMAMVAGGWGDPNGDTNGVDKGYPRTSEEDSVSPQGGVSDQEHGDEDKPGIQVDCTVCGDKSSGKHYGVFTCEGCKSFFKRSIRRNLSYTCRSNRDCQIDQHHRNQCQYCRLKKCFRVGMRKEAVQRGRIPPTHSSTSPSAMPSGEYYNGQPVSELISQLLRAEPYPTARYGSQYAQQGSVMGIDNICELAARLLFSTVEWARNIPFFPELPVSDQVALLRLSWSELFVLNAAQSALPLHMAPLLAAAGFHASPMSAERVVSFMDQIRIFQDQVEKLNRLQVDSAEYSCLKAIALFTPDACGLSDPAHVESLQEKAQVALTEYVRAQYPSQPQRFGRLLLRLPALRAVPASLISQLFFMRLVGKTPIETLIRDMLLSGSTFNWPYGTGQ</sequence>
<dbReference type="CDD" id="cd06948">
    <property type="entry name" value="NR_LBD_COUP-TF"/>
    <property type="match status" value="1"/>
</dbReference>
<comment type="similarity">
    <text evidence="2">Belongs to the nuclear hormone receptor family. NR2 subfamily.</text>
</comment>
<dbReference type="PROSITE" id="PS00031">
    <property type="entry name" value="NUCLEAR_REC_DBD_1"/>
    <property type="match status" value="1"/>
</dbReference>
<feature type="domain" description="NR LBD" evidence="19">
    <location>
        <begin position="744"/>
        <end position="970"/>
    </location>
</feature>
<dbReference type="GO" id="GO:0008270">
    <property type="term" value="F:zinc ion binding"/>
    <property type="evidence" value="ECO:0007669"/>
    <property type="project" value="UniProtKB-KW"/>
</dbReference>
<evidence type="ECO:0000256" key="10">
    <source>
        <dbReference type="ARBA" id="ARBA00023163"/>
    </source>
</evidence>
<dbReference type="InterPro" id="IPR001628">
    <property type="entry name" value="Znf_hrmn_rcpt"/>
</dbReference>
<dbReference type="Gene3D" id="3.30.50.10">
    <property type="entry name" value="Erythroid Transcription Factor GATA-1, subunit A"/>
    <property type="match status" value="1"/>
</dbReference>
<evidence type="ECO:0000256" key="5">
    <source>
        <dbReference type="ARBA" id="ARBA00022723"/>
    </source>
</evidence>
<accession>M7AGR1</accession>
<dbReference type="InterPro" id="IPR035500">
    <property type="entry name" value="NHR-like_dom_sf"/>
</dbReference>
<evidence type="ECO:0000256" key="16">
    <source>
        <dbReference type="SAM" id="Coils"/>
    </source>
</evidence>
<dbReference type="GO" id="GO:0043565">
    <property type="term" value="F:sequence-specific DNA binding"/>
    <property type="evidence" value="ECO:0007669"/>
    <property type="project" value="InterPro"/>
</dbReference>
<evidence type="ECO:0000256" key="4">
    <source>
        <dbReference type="ARBA" id="ARBA00022553"/>
    </source>
</evidence>
<dbReference type="SUPFAM" id="SSF48508">
    <property type="entry name" value="Nuclear receptor ligand-binding domain"/>
    <property type="match status" value="1"/>
</dbReference>
<protein>
    <recommendedName>
        <fullName evidence="14">Nuclear receptor subfamily 2 group F member 6</fullName>
    </recommendedName>
    <alternativeName>
        <fullName evidence="15">V-erbA-related protein 2</fullName>
    </alternativeName>
</protein>
<dbReference type="SMART" id="SM00430">
    <property type="entry name" value="HOLI"/>
    <property type="match status" value="1"/>
</dbReference>
<keyword evidence="6" id="KW-0863">Zinc-finger</keyword>
<dbReference type="InterPro" id="IPR013088">
    <property type="entry name" value="Znf_NHR/GATA"/>
</dbReference>
<dbReference type="PROSITE" id="PS51030">
    <property type="entry name" value="NUCLEAR_REC_DBD_2"/>
    <property type="match status" value="1"/>
</dbReference>
<feature type="compositionally biased region" description="Polar residues" evidence="17">
    <location>
        <begin position="290"/>
        <end position="307"/>
    </location>
</feature>
<evidence type="ECO:0000313" key="20">
    <source>
        <dbReference type="EMBL" id="EMP24121.1"/>
    </source>
</evidence>
<keyword evidence="21" id="KW-1185">Reference proteome</keyword>
<evidence type="ECO:0000259" key="18">
    <source>
        <dbReference type="PROSITE" id="PS51030"/>
    </source>
</evidence>
<evidence type="ECO:0000256" key="17">
    <source>
        <dbReference type="SAM" id="MobiDB-lite"/>
    </source>
</evidence>
<evidence type="ECO:0000313" key="21">
    <source>
        <dbReference type="Proteomes" id="UP000031443"/>
    </source>
</evidence>
<keyword evidence="10" id="KW-0804">Transcription</keyword>
<feature type="domain" description="Nuclear receptor" evidence="18">
    <location>
        <begin position="644"/>
        <end position="719"/>
    </location>
</feature>
<dbReference type="EMBL" id="KB603100">
    <property type="protein sequence ID" value="EMP24121.1"/>
    <property type="molecule type" value="Genomic_DNA"/>
</dbReference>
<dbReference type="PROSITE" id="PS51843">
    <property type="entry name" value="NR_LBD"/>
    <property type="match status" value="1"/>
</dbReference>
<dbReference type="FunFam" id="3.30.50.10:FF:000016">
    <property type="entry name" value="Nuclear receptor subfamily 2 group F member 1"/>
    <property type="match status" value="1"/>
</dbReference>
<feature type="coiled-coil region" evidence="16">
    <location>
        <begin position="233"/>
        <end position="288"/>
    </location>
</feature>
<feature type="coiled-coil region" evidence="16">
    <location>
        <begin position="70"/>
        <end position="97"/>
    </location>
</feature>
<evidence type="ECO:0000256" key="13">
    <source>
        <dbReference type="ARBA" id="ARBA00065553"/>
    </source>
</evidence>
<organism evidence="20 21">
    <name type="scientific">Chelonia mydas</name>
    <name type="common">Green sea-turtle</name>
    <name type="synonym">Chelonia agassizi</name>
    <dbReference type="NCBI Taxonomy" id="8469"/>
    <lineage>
        <taxon>Eukaryota</taxon>
        <taxon>Metazoa</taxon>
        <taxon>Chordata</taxon>
        <taxon>Craniata</taxon>
        <taxon>Vertebrata</taxon>
        <taxon>Euteleostomi</taxon>
        <taxon>Archelosauria</taxon>
        <taxon>Testudinata</taxon>
        <taxon>Testudines</taxon>
        <taxon>Cryptodira</taxon>
        <taxon>Durocryptodira</taxon>
        <taxon>Americhelydia</taxon>
        <taxon>Chelonioidea</taxon>
        <taxon>Cheloniidae</taxon>
        <taxon>Chelonia</taxon>
    </lineage>
</organism>
<keyword evidence="16" id="KW-0175">Coiled coil</keyword>
<proteinExistence type="inferred from homology"/>
<keyword evidence="7" id="KW-0862">Zinc</keyword>
<dbReference type="Pfam" id="PF00105">
    <property type="entry name" value="zf-C4"/>
    <property type="match status" value="1"/>
</dbReference>
<dbReference type="Pfam" id="PF00104">
    <property type="entry name" value="Hormone_recep"/>
    <property type="match status" value="1"/>
</dbReference>
<evidence type="ECO:0000256" key="11">
    <source>
        <dbReference type="ARBA" id="ARBA00023170"/>
    </source>
</evidence>
<dbReference type="GO" id="GO:0000122">
    <property type="term" value="P:negative regulation of transcription by RNA polymerase II"/>
    <property type="evidence" value="ECO:0007669"/>
    <property type="project" value="UniProtKB-ARBA"/>
</dbReference>
<evidence type="ECO:0000259" key="19">
    <source>
        <dbReference type="PROSITE" id="PS51843"/>
    </source>
</evidence>
<dbReference type="InterPro" id="IPR001723">
    <property type="entry name" value="Nuclear_hrmn_rcpt"/>
</dbReference>
<dbReference type="GO" id="GO:0005634">
    <property type="term" value="C:nucleus"/>
    <property type="evidence" value="ECO:0007669"/>
    <property type="project" value="UniProtKB-SubCell"/>
</dbReference>
<evidence type="ECO:0000256" key="9">
    <source>
        <dbReference type="ARBA" id="ARBA00023125"/>
    </source>
</evidence>
<dbReference type="STRING" id="8469.M7AGR1"/>
<feature type="region of interest" description="Disordered" evidence="17">
    <location>
        <begin position="600"/>
        <end position="640"/>
    </location>
</feature>
<dbReference type="SUPFAM" id="SSF57716">
    <property type="entry name" value="Glucocorticoid receptor-like (DNA-binding domain)"/>
    <property type="match status" value="1"/>
</dbReference>
<dbReference type="Gene3D" id="1.10.565.10">
    <property type="entry name" value="Retinoid X Receptor"/>
    <property type="match status" value="1"/>
</dbReference>
<dbReference type="FunFam" id="1.10.565.10:FF:000020">
    <property type="entry name" value="Nuclear receptor subfamily 2 group F member 6"/>
    <property type="match status" value="1"/>
</dbReference>